<dbReference type="EMBL" id="JARKNE010000004">
    <property type="protein sequence ID" value="KAK5836723.1"/>
    <property type="molecule type" value="Genomic_DNA"/>
</dbReference>
<feature type="domain" description="DUF4216" evidence="3">
    <location>
        <begin position="207"/>
        <end position="283"/>
    </location>
</feature>
<dbReference type="InterPro" id="IPR025312">
    <property type="entry name" value="DUF4216"/>
</dbReference>
<dbReference type="PANTHER" id="PTHR48258">
    <property type="entry name" value="DUF4218 DOMAIN-CONTAINING PROTEIN-RELATED"/>
    <property type="match status" value="1"/>
</dbReference>
<keyword evidence="6" id="KW-1185">Reference proteome</keyword>
<feature type="compositionally biased region" description="Polar residues" evidence="2">
    <location>
        <begin position="341"/>
        <end position="360"/>
    </location>
</feature>
<protein>
    <recommendedName>
        <fullName evidence="7">DUF4218 domain-containing protein</fullName>
    </recommendedName>
</protein>
<sequence>MKAICGKVLDVEELEKVQDRAALTLCNLEKIFPPSFFTIMVHLVIHLPHETILGGSIFYRWMYPIERFLSKLKLYYRNKHYPEGSIAEGYLAEECMTFYSRYLEDVETRLNRPKPIGKIEIAELDDISWIQAHRYVLFHHDLVEPLRKYSAFLINGYRFHTKYRERIRKTQNCGVVVNSSITSYAGAKDSNPVEGNVEYYGLLTDIIELDYYGKWKVVLFRCDWDDVNTARGIKKDQFGFTMVNFSRLIHTRQQLMDEPYVFSSHVKQVFYSKDPTDEDWYVVLRNTPRDLFDMGNGSRDDIVERSETLPFPEQNLDENIPSTRKMRRRRLRDLSIVQNTLNSEEANSEQQTVVGSSNVPETLDEPEEFQTNDRERVGTSSRQKQKFTYTVGSRSFASVAEAEEVKSGQKVGRIQPFEITHRKKDGSPMTSKVGEIMEKLKEKKAEYEAIASTDSSVNLENIDNRIITEVLGPERYGRVRFQGSGVTPTQYFGSGSQQHMPSGSQAQAEVQRLRDQIAQMQANTVEQIVEVQRKYEKLQQQLRAEAAEREAAAAAREAEAATMAAEQSKKYNNLQLQLQQMMQMFQQLQKP</sequence>
<evidence type="ECO:0000313" key="6">
    <source>
        <dbReference type="Proteomes" id="UP001358586"/>
    </source>
</evidence>
<comment type="caution">
    <text evidence="5">The sequence shown here is derived from an EMBL/GenBank/DDBJ whole genome shotgun (WGS) entry which is preliminary data.</text>
</comment>
<keyword evidence="1" id="KW-0175">Coiled coil</keyword>
<gene>
    <name evidence="5" type="ORF">PVK06_012523</name>
</gene>
<dbReference type="PANTHER" id="PTHR48258:SF15">
    <property type="entry name" value="OS02G0543900 PROTEIN"/>
    <property type="match status" value="1"/>
</dbReference>
<dbReference type="Pfam" id="PF13960">
    <property type="entry name" value="DUF4218"/>
    <property type="match status" value="1"/>
</dbReference>
<organism evidence="5 6">
    <name type="scientific">Gossypium arboreum</name>
    <name type="common">Tree cotton</name>
    <name type="synonym">Gossypium nanking</name>
    <dbReference type="NCBI Taxonomy" id="29729"/>
    <lineage>
        <taxon>Eukaryota</taxon>
        <taxon>Viridiplantae</taxon>
        <taxon>Streptophyta</taxon>
        <taxon>Embryophyta</taxon>
        <taxon>Tracheophyta</taxon>
        <taxon>Spermatophyta</taxon>
        <taxon>Magnoliopsida</taxon>
        <taxon>eudicotyledons</taxon>
        <taxon>Gunneridae</taxon>
        <taxon>Pentapetalae</taxon>
        <taxon>rosids</taxon>
        <taxon>malvids</taxon>
        <taxon>Malvales</taxon>
        <taxon>Malvaceae</taxon>
        <taxon>Malvoideae</taxon>
        <taxon>Gossypium</taxon>
    </lineage>
</organism>
<dbReference type="Pfam" id="PF03004">
    <property type="entry name" value="Transposase_24"/>
    <property type="match status" value="1"/>
</dbReference>
<evidence type="ECO:0000313" key="5">
    <source>
        <dbReference type="EMBL" id="KAK5836723.1"/>
    </source>
</evidence>
<evidence type="ECO:0008006" key="7">
    <source>
        <dbReference type="Google" id="ProtNLM"/>
    </source>
</evidence>
<evidence type="ECO:0000256" key="1">
    <source>
        <dbReference type="SAM" id="Coils"/>
    </source>
</evidence>
<feature type="coiled-coil region" evidence="1">
    <location>
        <begin position="503"/>
        <end position="584"/>
    </location>
</feature>
<dbReference type="InterPro" id="IPR025452">
    <property type="entry name" value="DUF4218"/>
</dbReference>
<accession>A0ABR0QCX4</accession>
<evidence type="ECO:0000256" key="2">
    <source>
        <dbReference type="SAM" id="MobiDB-lite"/>
    </source>
</evidence>
<evidence type="ECO:0000259" key="4">
    <source>
        <dbReference type="Pfam" id="PF13960"/>
    </source>
</evidence>
<evidence type="ECO:0000259" key="3">
    <source>
        <dbReference type="Pfam" id="PF13952"/>
    </source>
</evidence>
<dbReference type="Pfam" id="PF13952">
    <property type="entry name" value="DUF4216"/>
    <property type="match status" value="1"/>
</dbReference>
<dbReference type="InterPro" id="IPR004252">
    <property type="entry name" value="Probable_transposase_24"/>
</dbReference>
<dbReference type="Proteomes" id="UP001358586">
    <property type="component" value="Chromosome 4"/>
</dbReference>
<feature type="region of interest" description="Disordered" evidence="2">
    <location>
        <begin position="341"/>
        <end position="384"/>
    </location>
</feature>
<feature type="domain" description="DUF4218" evidence="4">
    <location>
        <begin position="4"/>
        <end position="114"/>
    </location>
</feature>
<reference evidence="5 6" key="1">
    <citation type="submission" date="2023-03" db="EMBL/GenBank/DDBJ databases">
        <title>WGS of Gossypium arboreum.</title>
        <authorList>
            <person name="Yu D."/>
        </authorList>
    </citation>
    <scope>NUCLEOTIDE SEQUENCE [LARGE SCALE GENOMIC DNA]</scope>
    <source>
        <tissue evidence="5">Leaf</tissue>
    </source>
</reference>
<name>A0ABR0QCX4_GOSAR</name>
<proteinExistence type="predicted"/>